<dbReference type="PANTHER" id="PTHR36699:SF1">
    <property type="entry name" value="L,D-TRANSPEPTIDASE YAFK-RELATED"/>
    <property type="match status" value="1"/>
</dbReference>
<keyword evidence="5 6" id="KW-0961">Cell wall biogenesis/degradation</keyword>
<dbReference type="PANTHER" id="PTHR36699">
    <property type="entry name" value="LD-TRANSPEPTIDASE"/>
    <property type="match status" value="1"/>
</dbReference>
<evidence type="ECO:0000259" key="8">
    <source>
        <dbReference type="PROSITE" id="PS52029"/>
    </source>
</evidence>
<proteinExistence type="predicted"/>
<keyword evidence="7" id="KW-0472">Membrane</keyword>
<dbReference type="InterPro" id="IPR038063">
    <property type="entry name" value="Transpep_catalytic_dom"/>
</dbReference>
<evidence type="ECO:0000256" key="4">
    <source>
        <dbReference type="ARBA" id="ARBA00022984"/>
    </source>
</evidence>
<feature type="transmembrane region" description="Helical" evidence="7">
    <location>
        <begin position="12"/>
        <end position="31"/>
    </location>
</feature>
<dbReference type="SUPFAM" id="SSF141523">
    <property type="entry name" value="L,D-transpeptidase catalytic domain-like"/>
    <property type="match status" value="1"/>
</dbReference>
<protein>
    <submittedName>
        <fullName evidence="9">L,D-transpeptidase</fullName>
        <ecNumber evidence="9">2.-.-.-</ecNumber>
    </submittedName>
</protein>
<evidence type="ECO:0000256" key="7">
    <source>
        <dbReference type="SAM" id="Phobius"/>
    </source>
</evidence>
<organism evidence="9 10">
    <name type="scientific">Clostridium tanneri</name>
    <dbReference type="NCBI Taxonomy" id="3037988"/>
    <lineage>
        <taxon>Bacteria</taxon>
        <taxon>Bacillati</taxon>
        <taxon>Bacillota</taxon>
        <taxon>Clostridia</taxon>
        <taxon>Eubacteriales</taxon>
        <taxon>Clostridiaceae</taxon>
        <taxon>Clostridium</taxon>
    </lineage>
</organism>
<dbReference type="EMBL" id="JARUJP010000022">
    <property type="protein sequence ID" value="MDW8802537.1"/>
    <property type="molecule type" value="Genomic_DNA"/>
</dbReference>
<feature type="active site" description="Proton donor/acceptor" evidence="6">
    <location>
        <position position="195"/>
    </location>
</feature>
<keyword evidence="2 9" id="KW-0808">Transferase</keyword>
<dbReference type="Gene3D" id="2.40.440.10">
    <property type="entry name" value="L,D-transpeptidase catalytic domain-like"/>
    <property type="match status" value="1"/>
</dbReference>
<feature type="active site" description="Nucleophile" evidence="6">
    <location>
        <position position="207"/>
    </location>
</feature>
<dbReference type="EC" id="2.-.-.-" evidence="9"/>
<evidence type="ECO:0000256" key="1">
    <source>
        <dbReference type="ARBA" id="ARBA00004752"/>
    </source>
</evidence>
<name>A0ABU4JWL4_9CLOT</name>
<evidence type="ECO:0000256" key="2">
    <source>
        <dbReference type="ARBA" id="ARBA00022679"/>
    </source>
</evidence>
<dbReference type="InterPro" id="IPR005490">
    <property type="entry name" value="LD_TPept_cat_dom"/>
</dbReference>
<evidence type="ECO:0000313" key="10">
    <source>
        <dbReference type="Proteomes" id="UP001281656"/>
    </source>
</evidence>
<dbReference type="RefSeq" id="WP_318798857.1">
    <property type="nucleotide sequence ID" value="NZ_JARUJP010000022.1"/>
</dbReference>
<feature type="domain" description="L,D-TPase catalytic" evidence="8">
    <location>
        <begin position="82"/>
        <end position="231"/>
    </location>
</feature>
<evidence type="ECO:0000256" key="6">
    <source>
        <dbReference type="PROSITE-ProRule" id="PRU01373"/>
    </source>
</evidence>
<dbReference type="CDD" id="cd16913">
    <property type="entry name" value="YkuD_like"/>
    <property type="match status" value="1"/>
</dbReference>
<evidence type="ECO:0000256" key="5">
    <source>
        <dbReference type="ARBA" id="ARBA00023316"/>
    </source>
</evidence>
<keyword evidence="4 6" id="KW-0573">Peptidoglycan synthesis</keyword>
<keyword evidence="7" id="KW-1133">Transmembrane helix</keyword>
<evidence type="ECO:0000313" key="9">
    <source>
        <dbReference type="EMBL" id="MDW8802537.1"/>
    </source>
</evidence>
<dbReference type="GO" id="GO:0016740">
    <property type="term" value="F:transferase activity"/>
    <property type="evidence" value="ECO:0007669"/>
    <property type="project" value="UniProtKB-KW"/>
</dbReference>
<comment type="caution">
    <text evidence="9">The sequence shown here is derived from an EMBL/GenBank/DDBJ whole genome shotgun (WGS) entry which is preliminary data.</text>
</comment>
<keyword evidence="10" id="KW-1185">Reference proteome</keyword>
<dbReference type="PROSITE" id="PS52029">
    <property type="entry name" value="LD_TPASE"/>
    <property type="match status" value="1"/>
</dbReference>
<dbReference type="Pfam" id="PF03734">
    <property type="entry name" value="YkuD"/>
    <property type="match status" value="1"/>
</dbReference>
<sequence length="232" mass="26407">MIILKRKKNLSPVLFFVFGIVLISLITGLSIKRHVKNKNIESYKQVNISKDKEFTETYNGNQSKVQELELYFSKPEATPSKTLVKVYKEKRLLELYGDGKLIGRFKIGLGRSPWDDKEKEGDNRTPIGTYYICSRNGATKYTYFMGLSYPNTKDAQKGLDKGLIDKATYNKIKDSIELKQQPPWNTPLGGAVGIHGGGNKYDWTYGCIAMTNEDINLLKQYTPVKTPVEIYK</sequence>
<keyword evidence="7" id="KW-0812">Transmembrane</keyword>
<reference evidence="9 10" key="1">
    <citation type="submission" date="2023-04" db="EMBL/GenBank/DDBJ databases">
        <title>Clostridium tannerae sp. nov., isolated from the fecal material of an alpaca.</title>
        <authorList>
            <person name="Miller S."/>
            <person name="Hendry M."/>
            <person name="King J."/>
            <person name="Sankaranarayanan K."/>
            <person name="Lawson P.A."/>
        </authorList>
    </citation>
    <scope>NUCLEOTIDE SEQUENCE [LARGE SCALE GENOMIC DNA]</scope>
    <source>
        <strain evidence="9 10">A1-XYC3</strain>
    </source>
</reference>
<evidence type="ECO:0000256" key="3">
    <source>
        <dbReference type="ARBA" id="ARBA00022960"/>
    </source>
</evidence>
<gene>
    <name evidence="9" type="ORF">P8V03_15425</name>
</gene>
<comment type="pathway">
    <text evidence="1 6">Cell wall biogenesis; peptidoglycan biosynthesis.</text>
</comment>
<dbReference type="Proteomes" id="UP001281656">
    <property type="component" value="Unassembled WGS sequence"/>
</dbReference>
<keyword evidence="3 6" id="KW-0133">Cell shape</keyword>
<accession>A0ABU4JWL4</accession>